<dbReference type="CDD" id="cd20069">
    <property type="entry name" value="5TM_Oxa1-like"/>
    <property type="match status" value="1"/>
</dbReference>
<evidence type="ECO:0000256" key="6">
    <source>
        <dbReference type="RuleBase" id="RU003945"/>
    </source>
</evidence>
<evidence type="ECO:0000256" key="7">
    <source>
        <dbReference type="SAM" id="MobiDB-lite"/>
    </source>
</evidence>
<keyword evidence="5 8" id="KW-0472">Membrane</keyword>
<reference evidence="10 11" key="1">
    <citation type="journal article" date="2015" name="Proc. Natl. Acad. Sci. U.S.A.">
        <title>The resurrection genome of Boea hygrometrica: A blueprint for survival of dehydration.</title>
        <authorList>
            <person name="Xiao L."/>
            <person name="Yang G."/>
            <person name="Zhang L."/>
            <person name="Yang X."/>
            <person name="Zhao S."/>
            <person name="Ji Z."/>
            <person name="Zhou Q."/>
            <person name="Hu M."/>
            <person name="Wang Y."/>
            <person name="Chen M."/>
            <person name="Xu Y."/>
            <person name="Jin H."/>
            <person name="Xiao X."/>
            <person name="Hu G."/>
            <person name="Bao F."/>
            <person name="Hu Y."/>
            <person name="Wan P."/>
            <person name="Li L."/>
            <person name="Deng X."/>
            <person name="Kuang T."/>
            <person name="Xiang C."/>
            <person name="Zhu J.K."/>
            <person name="Oliver M.J."/>
            <person name="He Y."/>
        </authorList>
    </citation>
    <scope>NUCLEOTIDE SEQUENCE [LARGE SCALE GENOMIC DNA]</scope>
    <source>
        <strain evidence="11">cv. XS01</strain>
    </source>
</reference>
<evidence type="ECO:0000256" key="5">
    <source>
        <dbReference type="ARBA" id="ARBA00023136"/>
    </source>
</evidence>
<evidence type="ECO:0000313" key="11">
    <source>
        <dbReference type="Proteomes" id="UP000250235"/>
    </source>
</evidence>
<feature type="domain" description="Membrane insertase YidC/Oxa/ALB C-terminal" evidence="9">
    <location>
        <begin position="163"/>
        <end position="355"/>
    </location>
</feature>
<dbReference type="Pfam" id="PF02096">
    <property type="entry name" value="60KD_IMP"/>
    <property type="match status" value="1"/>
</dbReference>
<keyword evidence="4 8" id="KW-1133">Transmembrane helix</keyword>
<feature type="transmembrane region" description="Helical" evidence="8">
    <location>
        <begin position="334"/>
        <end position="353"/>
    </location>
</feature>
<dbReference type="GO" id="GO:0005743">
    <property type="term" value="C:mitochondrial inner membrane"/>
    <property type="evidence" value="ECO:0007669"/>
    <property type="project" value="TreeGrafter"/>
</dbReference>
<gene>
    <name evidence="10" type="ORF">F511_27560</name>
</gene>
<dbReference type="EMBL" id="KQ990526">
    <property type="protein sequence ID" value="KZV53194.1"/>
    <property type="molecule type" value="Genomic_DNA"/>
</dbReference>
<evidence type="ECO:0000256" key="2">
    <source>
        <dbReference type="ARBA" id="ARBA00010583"/>
    </source>
</evidence>
<proteinExistence type="inferred from homology"/>
<keyword evidence="11" id="KW-1185">Reference proteome</keyword>
<evidence type="ECO:0000259" key="9">
    <source>
        <dbReference type="Pfam" id="PF02096"/>
    </source>
</evidence>
<comment type="subcellular location">
    <subcellularLocation>
        <location evidence="1 6">Membrane</location>
        <topology evidence="1 6">Multi-pass membrane protein</topology>
    </subcellularLocation>
</comment>
<dbReference type="InterPro" id="IPR001708">
    <property type="entry name" value="YidC/ALB3/OXA1/COX18"/>
</dbReference>
<dbReference type="AlphaFoldDB" id="A0A2Z7D142"/>
<feature type="transmembrane region" description="Helical" evidence="8">
    <location>
        <begin position="232"/>
        <end position="255"/>
    </location>
</feature>
<dbReference type="Proteomes" id="UP000250235">
    <property type="component" value="Unassembled WGS sequence"/>
</dbReference>
<dbReference type="InterPro" id="IPR028055">
    <property type="entry name" value="YidC/Oxa/ALB_C"/>
</dbReference>
<evidence type="ECO:0000313" key="10">
    <source>
        <dbReference type="EMBL" id="KZV53194.1"/>
    </source>
</evidence>
<evidence type="ECO:0000256" key="1">
    <source>
        <dbReference type="ARBA" id="ARBA00004141"/>
    </source>
</evidence>
<evidence type="ECO:0000256" key="4">
    <source>
        <dbReference type="ARBA" id="ARBA00022989"/>
    </source>
</evidence>
<feature type="transmembrane region" description="Helical" evidence="8">
    <location>
        <begin position="154"/>
        <end position="177"/>
    </location>
</feature>
<evidence type="ECO:0000256" key="3">
    <source>
        <dbReference type="ARBA" id="ARBA00022692"/>
    </source>
</evidence>
<dbReference type="GO" id="GO:0032979">
    <property type="term" value="P:protein insertion into mitochondrial inner membrane from matrix"/>
    <property type="evidence" value="ECO:0007669"/>
    <property type="project" value="TreeGrafter"/>
</dbReference>
<protein>
    <recommendedName>
        <fullName evidence="9">Membrane insertase YidC/Oxa/ALB C-terminal domain-containing protein</fullName>
    </recommendedName>
</protein>
<evidence type="ECO:0000256" key="8">
    <source>
        <dbReference type="SAM" id="Phobius"/>
    </source>
</evidence>
<dbReference type="NCBIfam" id="TIGR03592">
    <property type="entry name" value="yidC_oxa1_cterm"/>
    <property type="match status" value="1"/>
</dbReference>
<dbReference type="OrthoDB" id="2148490at2759"/>
<organism evidence="10 11">
    <name type="scientific">Dorcoceras hygrometricum</name>
    <dbReference type="NCBI Taxonomy" id="472368"/>
    <lineage>
        <taxon>Eukaryota</taxon>
        <taxon>Viridiplantae</taxon>
        <taxon>Streptophyta</taxon>
        <taxon>Embryophyta</taxon>
        <taxon>Tracheophyta</taxon>
        <taxon>Spermatophyta</taxon>
        <taxon>Magnoliopsida</taxon>
        <taxon>eudicotyledons</taxon>
        <taxon>Gunneridae</taxon>
        <taxon>Pentapetalae</taxon>
        <taxon>asterids</taxon>
        <taxon>lamiids</taxon>
        <taxon>Lamiales</taxon>
        <taxon>Gesneriaceae</taxon>
        <taxon>Didymocarpoideae</taxon>
        <taxon>Trichosporeae</taxon>
        <taxon>Loxocarpinae</taxon>
        <taxon>Dorcoceras</taxon>
    </lineage>
</organism>
<comment type="similarity">
    <text evidence="2">Belongs to the OXA1/ALB3/YidC (TC 2.A.9.2) family.</text>
</comment>
<feature type="compositionally biased region" description="Polar residues" evidence="7">
    <location>
        <begin position="395"/>
        <end position="418"/>
    </location>
</feature>
<dbReference type="PANTHER" id="PTHR12428:SF34">
    <property type="entry name" value="MITOCHONDRIAL INNER MEMBRANE PROTEIN OXA1-LIKE"/>
    <property type="match status" value="1"/>
</dbReference>
<feature type="region of interest" description="Disordered" evidence="7">
    <location>
        <begin position="395"/>
        <end position="444"/>
    </location>
</feature>
<dbReference type="PANTHER" id="PTHR12428">
    <property type="entry name" value="OXA1"/>
    <property type="match status" value="1"/>
</dbReference>
<sequence length="444" mass="49470">MAYRRAVTARAKLLYQQQQRVIPSFSHIRLDENDRENLPNNPICKNPEFVKFLHSRCYGSRSNFSNLLGSRSLFQDLRFFIPPVSGLAFARGLSSTSVGDGAAEKIEIITDVADALANKTVEVASQAVPVMNEVAVAAADSFLPVAALQYLVDYVHYFTGFNWWASIAVTTLLIRWLQVPLMINQLKATTKFSILKPQIEEIKQDMQNRGMSPEAVAEGQTRMSRLFKESGVSVFTPFKGLLISGPIFCSFFFAIRNMVEKVPSFKDGGALWFTDLSATDSMYIFPILTALTFWITVECNAQEGLEGNASAKTIKNVSRGFAALSIPLTASFPQGIFCYWITSNLFSLTYGLVIKKPKVKKFLGIPDMPVSSPSTDQTSGFSFFEAIKKYSGAQHKQLQASTSPRSENTSNLTKQRTPLTPVLGQRMTSLDNEVRGRRKGRKRR</sequence>
<dbReference type="GO" id="GO:0032977">
    <property type="term" value="F:membrane insertase activity"/>
    <property type="evidence" value="ECO:0007669"/>
    <property type="project" value="InterPro"/>
</dbReference>
<accession>A0A2Z7D142</accession>
<name>A0A2Z7D142_9LAMI</name>
<comment type="similarity">
    <text evidence="6">Belongs to the OXA1/ALB3/YidC family.</text>
</comment>
<keyword evidence="3 6" id="KW-0812">Transmembrane</keyword>